<dbReference type="PATRIC" id="fig|1410657.5.peg.473"/>
<reference evidence="1 2" key="1">
    <citation type="journal article" date="2015" name="Genome Announc.">
        <title>Expanding the biotechnology potential of lactobacilli through comparative genomics of 213 strains and associated genera.</title>
        <authorList>
            <person name="Sun Z."/>
            <person name="Harris H.M."/>
            <person name="McCann A."/>
            <person name="Guo C."/>
            <person name="Argimon S."/>
            <person name="Zhang W."/>
            <person name="Yang X."/>
            <person name="Jeffery I.B."/>
            <person name="Cooney J.C."/>
            <person name="Kagawa T.F."/>
            <person name="Liu W."/>
            <person name="Song Y."/>
            <person name="Salvetti E."/>
            <person name="Wrobel A."/>
            <person name="Rasinkangas P."/>
            <person name="Parkhill J."/>
            <person name="Rea M.C."/>
            <person name="O'Sullivan O."/>
            <person name="Ritari J."/>
            <person name="Douillard F.P."/>
            <person name="Paul Ross R."/>
            <person name="Yang R."/>
            <person name="Briner A.E."/>
            <person name="Felis G.E."/>
            <person name="de Vos W.M."/>
            <person name="Barrangou R."/>
            <person name="Klaenhammer T.R."/>
            <person name="Caufield P.W."/>
            <person name="Cui Y."/>
            <person name="Zhang H."/>
            <person name="O'Toole P.W."/>
        </authorList>
    </citation>
    <scope>NUCLEOTIDE SEQUENCE [LARGE SCALE GENOMIC DNA]</scope>
    <source>
        <strain evidence="1 2">DSM 20405</strain>
    </source>
</reference>
<dbReference type="Gene3D" id="3.40.50.1820">
    <property type="entry name" value="alpha/beta hydrolase"/>
    <property type="match status" value="1"/>
</dbReference>
<evidence type="ECO:0000313" key="1">
    <source>
        <dbReference type="EMBL" id="KRN50095.1"/>
    </source>
</evidence>
<evidence type="ECO:0008006" key="3">
    <source>
        <dbReference type="Google" id="ProtNLM"/>
    </source>
</evidence>
<dbReference type="RefSeq" id="WP_029069917.1">
    <property type="nucleotide sequence ID" value="NZ_JNKN01000018.1"/>
</dbReference>
<gene>
    <name evidence="1" type="ORF">IV49_GL000445</name>
</gene>
<dbReference type="Proteomes" id="UP000051841">
    <property type="component" value="Unassembled WGS sequence"/>
</dbReference>
<evidence type="ECO:0000313" key="2">
    <source>
        <dbReference type="Proteomes" id="UP000051841"/>
    </source>
</evidence>
<keyword evidence="2" id="KW-1185">Reference proteome</keyword>
<dbReference type="EMBL" id="JQBL01000014">
    <property type="protein sequence ID" value="KRN50095.1"/>
    <property type="molecule type" value="Genomic_DNA"/>
</dbReference>
<accession>A0A0R2HAW0</accession>
<dbReference type="InterPro" id="IPR029058">
    <property type="entry name" value="AB_hydrolase_fold"/>
</dbReference>
<organism evidence="1 2">
    <name type="scientific">Kandleria vitulina DSM 20405</name>
    <dbReference type="NCBI Taxonomy" id="1410657"/>
    <lineage>
        <taxon>Bacteria</taxon>
        <taxon>Bacillati</taxon>
        <taxon>Bacillota</taxon>
        <taxon>Erysipelotrichia</taxon>
        <taxon>Erysipelotrichales</taxon>
        <taxon>Coprobacillaceae</taxon>
        <taxon>Kandleria</taxon>
    </lineage>
</organism>
<proteinExistence type="predicted"/>
<comment type="caution">
    <text evidence="1">The sequence shown here is derived from an EMBL/GenBank/DDBJ whole genome shotgun (WGS) entry which is preliminary data.</text>
</comment>
<dbReference type="AlphaFoldDB" id="A0A0R2HAW0"/>
<protein>
    <recommendedName>
        <fullName evidence="3">Alpha/beta hydrolase</fullName>
    </recommendedName>
</protein>
<sequence length="257" mass="30393">MRFYNFGDSRNTHLLLIPDNAQHYSIFERGIKDLIPDFYITICSFDGFDETIKETFVSHEKEMEQIEAYINEHDEGHLSCAYGLGHGGEVLCSLLERSHITIDKCIIDSAYFEYLSTPYAMMQASAATMIFYPLIKEKTISRGVMHFLTREQKENPEFISRWQQHYLSHNLDFIKKRSLFNQFSSSYQLKHKKNLLIPNTAVHVFFSMKMGARYLRRYQYFFANAIYHYFNMSAQELLITKPDQWALELYSIFKGRI</sequence>
<name>A0A0R2HAW0_9FIRM</name>